<reference evidence="2 3" key="1">
    <citation type="journal article" date="2019" name="Nat. Ecol. Evol.">
        <title>Megaphylogeny resolves global patterns of mushroom evolution.</title>
        <authorList>
            <person name="Varga T."/>
            <person name="Krizsan K."/>
            <person name="Foldi C."/>
            <person name="Dima B."/>
            <person name="Sanchez-Garcia M."/>
            <person name="Sanchez-Ramirez S."/>
            <person name="Szollosi G.J."/>
            <person name="Szarkandi J.G."/>
            <person name="Papp V."/>
            <person name="Albert L."/>
            <person name="Andreopoulos W."/>
            <person name="Angelini C."/>
            <person name="Antonin V."/>
            <person name="Barry K.W."/>
            <person name="Bougher N.L."/>
            <person name="Buchanan P."/>
            <person name="Buyck B."/>
            <person name="Bense V."/>
            <person name="Catcheside P."/>
            <person name="Chovatia M."/>
            <person name="Cooper J."/>
            <person name="Damon W."/>
            <person name="Desjardin D."/>
            <person name="Finy P."/>
            <person name="Geml J."/>
            <person name="Haridas S."/>
            <person name="Hughes K."/>
            <person name="Justo A."/>
            <person name="Karasinski D."/>
            <person name="Kautmanova I."/>
            <person name="Kiss B."/>
            <person name="Kocsube S."/>
            <person name="Kotiranta H."/>
            <person name="LaButti K.M."/>
            <person name="Lechner B.E."/>
            <person name="Liimatainen K."/>
            <person name="Lipzen A."/>
            <person name="Lukacs Z."/>
            <person name="Mihaltcheva S."/>
            <person name="Morgado L.N."/>
            <person name="Niskanen T."/>
            <person name="Noordeloos M.E."/>
            <person name="Ohm R.A."/>
            <person name="Ortiz-Santana B."/>
            <person name="Ovrebo C."/>
            <person name="Racz N."/>
            <person name="Riley R."/>
            <person name="Savchenko A."/>
            <person name="Shiryaev A."/>
            <person name="Soop K."/>
            <person name="Spirin V."/>
            <person name="Szebenyi C."/>
            <person name="Tomsovsky M."/>
            <person name="Tulloss R.E."/>
            <person name="Uehling J."/>
            <person name="Grigoriev I.V."/>
            <person name="Vagvolgyi C."/>
            <person name="Papp T."/>
            <person name="Martin F.M."/>
            <person name="Miettinen O."/>
            <person name="Hibbett D.S."/>
            <person name="Nagy L.G."/>
        </authorList>
    </citation>
    <scope>NUCLEOTIDE SEQUENCE [LARGE SCALE GENOMIC DNA]</scope>
    <source>
        <strain evidence="2 3">CBS 166.37</strain>
    </source>
</reference>
<organism evidence="2 3">
    <name type="scientific">Crucibulum laeve</name>
    <dbReference type="NCBI Taxonomy" id="68775"/>
    <lineage>
        <taxon>Eukaryota</taxon>
        <taxon>Fungi</taxon>
        <taxon>Dikarya</taxon>
        <taxon>Basidiomycota</taxon>
        <taxon>Agaricomycotina</taxon>
        <taxon>Agaricomycetes</taxon>
        <taxon>Agaricomycetidae</taxon>
        <taxon>Agaricales</taxon>
        <taxon>Agaricineae</taxon>
        <taxon>Nidulariaceae</taxon>
        <taxon>Crucibulum</taxon>
    </lineage>
</organism>
<dbReference type="AlphaFoldDB" id="A0A5C3MDA3"/>
<feature type="compositionally biased region" description="Polar residues" evidence="1">
    <location>
        <begin position="312"/>
        <end position="323"/>
    </location>
</feature>
<dbReference type="EMBL" id="ML213591">
    <property type="protein sequence ID" value="TFK43374.1"/>
    <property type="molecule type" value="Genomic_DNA"/>
</dbReference>
<evidence type="ECO:0000313" key="2">
    <source>
        <dbReference type="EMBL" id="TFK43374.1"/>
    </source>
</evidence>
<gene>
    <name evidence="2" type="ORF">BDQ12DRAFT_674864</name>
</gene>
<evidence type="ECO:0000313" key="3">
    <source>
        <dbReference type="Proteomes" id="UP000308652"/>
    </source>
</evidence>
<proteinExistence type="predicted"/>
<evidence type="ECO:0000256" key="1">
    <source>
        <dbReference type="SAM" id="MobiDB-lite"/>
    </source>
</evidence>
<feature type="region of interest" description="Disordered" evidence="1">
    <location>
        <begin position="274"/>
        <end position="326"/>
    </location>
</feature>
<keyword evidence="3" id="KW-1185">Reference proteome</keyword>
<dbReference type="STRING" id="68775.A0A5C3MDA3"/>
<dbReference type="OrthoDB" id="3363286at2759"/>
<feature type="compositionally biased region" description="Pro residues" evidence="1">
    <location>
        <begin position="274"/>
        <end position="306"/>
    </location>
</feature>
<sequence length="443" mass="49619">MPRILPRLINVINKEANEPKHYPFRLRPRPKSLHKPVPSRPSFVPADHLRSILLESENPVTISNKYVQHKSLPPRPILPTRAAVRKDEYDQPRAMSDEERSWWSSPYLRMLASPIRQCIATGRYLPTDFLIRLGPMRLPLPPGSDPSAMPKTTLIPDGLQHVKFTSRKARRAVYVMCLREALPYMINQKKDKRAAHFMTTHPRLAEHAGHLLRLRVLQDLEVHGDQLGYALHATKKDAKYQPTVRRMTRQERATFQETGLIPFENAIAVIVAPPPANDPMAGTPPQPDMSALPPPPGSERPSPLPELPLTTFHATSPTTNTPCKPSLPDILPAAKVPLYNGESMFPNLGQRAALHAHLTRILGIESQRRKLYGKVHLFPVAEDNLDSLNGNDESDAFLLCSGDATAKYGDVTAVAISLWRVRMFEGGGWDQKPDWVLNPGQGI</sequence>
<protein>
    <submittedName>
        <fullName evidence="2">Uncharacterized protein</fullName>
    </submittedName>
</protein>
<accession>A0A5C3MDA3</accession>
<dbReference type="Proteomes" id="UP000308652">
    <property type="component" value="Unassembled WGS sequence"/>
</dbReference>
<name>A0A5C3MDA3_9AGAR</name>